<reference evidence="3" key="1">
    <citation type="submission" date="2012-06" db="EMBL/GenBank/DDBJ databases">
        <title>The genome sequence of Coniosporium apollinis CBS 100218.</title>
        <authorList>
            <consortium name="The Broad Institute Genome Sequencing Platform"/>
            <person name="Cuomo C."/>
            <person name="Gorbushina A."/>
            <person name="Noack S."/>
            <person name="Walker B."/>
            <person name="Young S.K."/>
            <person name="Zeng Q."/>
            <person name="Gargeya S."/>
            <person name="Fitzgerald M."/>
            <person name="Haas B."/>
            <person name="Abouelleil A."/>
            <person name="Alvarado L."/>
            <person name="Arachchi H.M."/>
            <person name="Berlin A.M."/>
            <person name="Chapman S.B."/>
            <person name="Goldberg J."/>
            <person name="Griggs A."/>
            <person name="Gujja S."/>
            <person name="Hansen M."/>
            <person name="Howarth C."/>
            <person name="Imamovic A."/>
            <person name="Larimer J."/>
            <person name="McCowan C."/>
            <person name="Montmayeur A."/>
            <person name="Murphy C."/>
            <person name="Neiman D."/>
            <person name="Pearson M."/>
            <person name="Priest M."/>
            <person name="Roberts A."/>
            <person name="Saif S."/>
            <person name="Shea T."/>
            <person name="Sisk P."/>
            <person name="Sykes S."/>
            <person name="Wortman J."/>
            <person name="Nusbaum C."/>
            <person name="Birren B."/>
        </authorList>
    </citation>
    <scope>NUCLEOTIDE SEQUENCE [LARGE SCALE GENOMIC DNA]</scope>
    <source>
        <strain evidence="3">CBS 100218</strain>
    </source>
</reference>
<proteinExistence type="predicted"/>
<dbReference type="EMBL" id="JH767584">
    <property type="protein sequence ID" value="EON67020.1"/>
    <property type="molecule type" value="Genomic_DNA"/>
</dbReference>
<dbReference type="Proteomes" id="UP000016924">
    <property type="component" value="Unassembled WGS sequence"/>
</dbReference>
<gene>
    <name evidence="2" type="ORF">W97_06136</name>
</gene>
<evidence type="ECO:0000256" key="1">
    <source>
        <dbReference type="SAM" id="MobiDB-lite"/>
    </source>
</evidence>
<dbReference type="GeneID" id="19903447"/>
<accession>R7YYK1</accession>
<evidence type="ECO:0000313" key="3">
    <source>
        <dbReference type="Proteomes" id="UP000016924"/>
    </source>
</evidence>
<dbReference type="OMA" id="PEALWPK"/>
<dbReference type="AlphaFoldDB" id="R7YYK1"/>
<feature type="region of interest" description="Disordered" evidence="1">
    <location>
        <begin position="219"/>
        <end position="253"/>
    </location>
</feature>
<protein>
    <submittedName>
        <fullName evidence="2">Uncharacterized protein</fullName>
    </submittedName>
</protein>
<sequence length="267" mass="29136">MSAPPAKRQRVSSFDAPHAIIPQFDPVKAINALSEGTVRRILLDAAHTHASVLLRIDAAYNALVAREQARVIDFDHFSKSVWKELNNDHRHENGSRQYNSAGPAYHYVVSVIDTIRTEAGPESSLGTRISALETLRKIGKSIALSGTDVLGHEVIKSFQQTDCFEETMRDILEVANEEEIVAAMSDEFIDKLEELVGLGEGQCIFEGLPEVLELFRNPEDTQSESSSDGILEVYDNNEDGKDESVNAPTSNMGNNVAGQGVVAGITA</sequence>
<keyword evidence="3" id="KW-1185">Reference proteome</keyword>
<dbReference type="OrthoDB" id="4364733at2759"/>
<evidence type="ECO:0000313" key="2">
    <source>
        <dbReference type="EMBL" id="EON67020.1"/>
    </source>
</evidence>
<dbReference type="HOGENOM" id="CLU_1054130_0_0_1"/>
<dbReference type="eggNOG" id="ENOG502SEFY">
    <property type="taxonomic scope" value="Eukaryota"/>
</dbReference>
<dbReference type="RefSeq" id="XP_007782337.1">
    <property type="nucleotide sequence ID" value="XM_007784147.1"/>
</dbReference>
<name>R7YYK1_CONA1</name>
<organism evidence="2 3">
    <name type="scientific">Coniosporium apollinis (strain CBS 100218)</name>
    <name type="common">Rock-inhabiting black yeast</name>
    <dbReference type="NCBI Taxonomy" id="1168221"/>
    <lineage>
        <taxon>Eukaryota</taxon>
        <taxon>Fungi</taxon>
        <taxon>Dikarya</taxon>
        <taxon>Ascomycota</taxon>
        <taxon>Pezizomycotina</taxon>
        <taxon>Dothideomycetes</taxon>
        <taxon>Dothideomycetes incertae sedis</taxon>
        <taxon>Coniosporium</taxon>
    </lineage>
</organism>